<dbReference type="InterPro" id="IPR011545">
    <property type="entry name" value="DEAD/DEAH_box_helicase_dom"/>
</dbReference>
<dbReference type="CDD" id="cd04488">
    <property type="entry name" value="RecG_wedge_OBF"/>
    <property type="match status" value="1"/>
</dbReference>
<keyword evidence="5" id="KW-0378">Hydrolase</keyword>
<evidence type="ECO:0000259" key="18">
    <source>
        <dbReference type="PROSITE" id="PS51194"/>
    </source>
</evidence>
<feature type="domain" description="Helicase ATP-binding" evidence="17">
    <location>
        <begin position="275"/>
        <end position="440"/>
    </location>
</feature>
<dbReference type="InterPro" id="IPR033454">
    <property type="entry name" value="RecG_wedge"/>
</dbReference>
<dbReference type="FunFam" id="3.40.50.300:FF:000391">
    <property type="entry name" value="ATP-dependent DNA helicase RecG"/>
    <property type="match status" value="1"/>
</dbReference>
<dbReference type="NCBIfam" id="NF008168">
    <property type="entry name" value="PRK10917.2-2"/>
    <property type="match status" value="1"/>
</dbReference>
<feature type="domain" description="Helicase C-terminal" evidence="18">
    <location>
        <begin position="459"/>
        <end position="619"/>
    </location>
</feature>
<dbReference type="InterPro" id="IPR047112">
    <property type="entry name" value="RecG/Mfd"/>
</dbReference>
<comment type="similarity">
    <text evidence="1">Belongs to the helicase family. RecG subfamily.</text>
</comment>
<keyword evidence="6" id="KW-0347">Helicase</keyword>
<evidence type="ECO:0000256" key="10">
    <source>
        <dbReference type="ARBA" id="ARBA00023204"/>
    </source>
</evidence>
<dbReference type="NCBIfam" id="NF008163">
    <property type="entry name" value="PRK10917.1-1"/>
    <property type="match status" value="1"/>
</dbReference>
<dbReference type="GO" id="GO:0006310">
    <property type="term" value="P:DNA recombination"/>
    <property type="evidence" value="ECO:0007669"/>
    <property type="project" value="UniProtKB-KW"/>
</dbReference>
<sequence>MRNAELTELKGVGPAVKTKLEKLNIKNQSDLLFLLPTRYENRTFIKDIDSLVPDEEAQIEGTVLVCNIIYRGRRMMVVQLADETGVLTLRFFTFSKYQAAGLKPNTTVRCFGKTRQAGSGIEMIHPSYQIISNNNPAPLPKTLTPVYPTTKGLPQAKLRQIVSLGIQKQLKQTDELLPEVIVNEMGFGTLEEALIKIHNPKPEEFYAADRFSPLKRLVAEELIANQLALRRIKKTTQSNPAQAMTRDTLIKRFVGRLPFALTNSQERVVNEIKEDLRKPVPMMRLLQGDVGSGKTVVAALAMSIAVENKTQSVLMAPTELLAEQHLENLSAWFGPLGVKTVLLKSKLTQKERGVILNEIKSGEASVIVGTHALFQNKVEYKNLGLVVVDEQHRFGVDQRLSLVKKTGDNNSVPHQLIMTATPIPRTLAMTAYGDLDTSVLDELPKGRGEIKTIVIPDDKRSEVVQKIAQETNKGRQVYWVCPLIEESEELNFEAAETTFKSLSSELPTKKIGLVHGKLKPNIKTKTMVDFKNNIHEILVATTVIEVGVDVPNATIMVIENSERLGLSQLHQLRGRIGRGEHESLCVLIYKKPLNEIAKQRLHTVRKSVDGFYISEKDLELRGPGELLGTRQKGVIGLKIADISRDAYMLPSINRYCADFDNKYPGLSEKLIDRWVGQQIVYRNV</sequence>
<dbReference type="PROSITE" id="PS51192">
    <property type="entry name" value="HELICASE_ATP_BIND_1"/>
    <property type="match status" value="1"/>
</dbReference>
<dbReference type="InterPro" id="IPR001650">
    <property type="entry name" value="Helicase_C-like"/>
</dbReference>
<dbReference type="EC" id="5.6.2.4" evidence="13"/>
<dbReference type="Pfam" id="PF19833">
    <property type="entry name" value="RecG_dom3_C"/>
    <property type="match status" value="1"/>
</dbReference>
<evidence type="ECO:0000256" key="4">
    <source>
        <dbReference type="ARBA" id="ARBA00022763"/>
    </source>
</evidence>
<evidence type="ECO:0000256" key="8">
    <source>
        <dbReference type="ARBA" id="ARBA00023125"/>
    </source>
</evidence>
<keyword evidence="10" id="KW-0234">DNA repair</keyword>
<comment type="catalytic activity">
    <reaction evidence="12">
        <text>Couples ATP hydrolysis with the unwinding of duplex DNA by translocating in the 3'-5' direction.</text>
        <dbReference type="EC" id="5.6.2.4"/>
    </reaction>
</comment>
<dbReference type="Gene3D" id="3.40.50.300">
    <property type="entry name" value="P-loop containing nucleotide triphosphate hydrolases"/>
    <property type="match status" value="2"/>
</dbReference>
<accession>A0A381N9P8</accession>
<dbReference type="GO" id="GO:0016787">
    <property type="term" value="F:hydrolase activity"/>
    <property type="evidence" value="ECO:0007669"/>
    <property type="project" value="UniProtKB-KW"/>
</dbReference>
<dbReference type="InterPro" id="IPR012340">
    <property type="entry name" value="NA-bd_OB-fold"/>
</dbReference>
<dbReference type="GO" id="GO:0006281">
    <property type="term" value="P:DNA repair"/>
    <property type="evidence" value="ECO:0007669"/>
    <property type="project" value="UniProtKB-KW"/>
</dbReference>
<evidence type="ECO:0000313" key="19">
    <source>
        <dbReference type="EMBL" id="SUZ51316.1"/>
    </source>
</evidence>
<keyword evidence="8" id="KW-0238">DNA-binding</keyword>
<dbReference type="PANTHER" id="PTHR47964">
    <property type="entry name" value="ATP-DEPENDENT DNA HELICASE HOMOLOG RECG, CHLOROPLASTIC"/>
    <property type="match status" value="1"/>
</dbReference>
<protein>
    <recommendedName>
        <fullName evidence="2">ATP-dependent DNA helicase RecG</fullName>
        <ecNumber evidence="13">5.6.2.4</ecNumber>
    </recommendedName>
    <alternativeName>
        <fullName evidence="15">DNA branch migration protein RecG</fullName>
    </alternativeName>
    <alternativeName>
        <fullName evidence="16">Probable DNA 3'-5' helicase RecG</fullName>
    </alternativeName>
</protein>
<evidence type="ECO:0000256" key="7">
    <source>
        <dbReference type="ARBA" id="ARBA00022840"/>
    </source>
</evidence>
<dbReference type="GO" id="GO:0005524">
    <property type="term" value="F:ATP binding"/>
    <property type="evidence" value="ECO:0007669"/>
    <property type="project" value="UniProtKB-KW"/>
</dbReference>
<evidence type="ECO:0000259" key="17">
    <source>
        <dbReference type="PROSITE" id="PS51192"/>
    </source>
</evidence>
<keyword evidence="11" id="KW-0413">Isomerase</keyword>
<proteinExistence type="inferred from homology"/>
<evidence type="ECO:0000256" key="2">
    <source>
        <dbReference type="ARBA" id="ARBA00017846"/>
    </source>
</evidence>
<keyword evidence="7" id="KW-0067">ATP-binding</keyword>
<keyword evidence="4" id="KW-0227">DNA damage</keyword>
<dbReference type="GO" id="GO:0003677">
    <property type="term" value="F:DNA binding"/>
    <property type="evidence" value="ECO:0007669"/>
    <property type="project" value="UniProtKB-KW"/>
</dbReference>
<dbReference type="GO" id="GO:0043138">
    <property type="term" value="F:3'-5' DNA helicase activity"/>
    <property type="evidence" value="ECO:0007669"/>
    <property type="project" value="UniProtKB-EC"/>
</dbReference>
<evidence type="ECO:0000256" key="3">
    <source>
        <dbReference type="ARBA" id="ARBA00022741"/>
    </source>
</evidence>
<name>A0A381N9P8_9ZZZZ</name>
<evidence type="ECO:0000256" key="6">
    <source>
        <dbReference type="ARBA" id="ARBA00022806"/>
    </source>
</evidence>
<dbReference type="Pfam" id="PF00270">
    <property type="entry name" value="DEAD"/>
    <property type="match status" value="1"/>
</dbReference>
<dbReference type="InterPro" id="IPR027417">
    <property type="entry name" value="P-loop_NTPase"/>
</dbReference>
<evidence type="ECO:0000256" key="16">
    <source>
        <dbReference type="ARBA" id="ARBA00049819"/>
    </source>
</evidence>
<dbReference type="InterPro" id="IPR014001">
    <property type="entry name" value="Helicase_ATP-bd"/>
</dbReference>
<dbReference type="Pfam" id="PF17191">
    <property type="entry name" value="RecG_wedge"/>
    <property type="match status" value="1"/>
</dbReference>
<evidence type="ECO:0000256" key="11">
    <source>
        <dbReference type="ARBA" id="ARBA00023235"/>
    </source>
</evidence>
<evidence type="ECO:0000256" key="13">
    <source>
        <dbReference type="ARBA" id="ARBA00034808"/>
    </source>
</evidence>
<organism evidence="19">
    <name type="scientific">marine metagenome</name>
    <dbReference type="NCBI Taxonomy" id="408172"/>
    <lineage>
        <taxon>unclassified sequences</taxon>
        <taxon>metagenomes</taxon>
        <taxon>ecological metagenomes</taxon>
    </lineage>
</organism>
<evidence type="ECO:0000256" key="15">
    <source>
        <dbReference type="ARBA" id="ARBA00049803"/>
    </source>
</evidence>
<comment type="catalytic activity">
    <reaction evidence="14">
        <text>ATP + H2O = ADP + phosphate + H(+)</text>
        <dbReference type="Rhea" id="RHEA:13065"/>
        <dbReference type="ChEBI" id="CHEBI:15377"/>
        <dbReference type="ChEBI" id="CHEBI:15378"/>
        <dbReference type="ChEBI" id="CHEBI:30616"/>
        <dbReference type="ChEBI" id="CHEBI:43474"/>
        <dbReference type="ChEBI" id="CHEBI:456216"/>
        <dbReference type="EC" id="5.6.2.4"/>
    </reaction>
</comment>
<dbReference type="PROSITE" id="PS51194">
    <property type="entry name" value="HELICASE_CTER"/>
    <property type="match status" value="1"/>
</dbReference>
<dbReference type="AlphaFoldDB" id="A0A381N9P8"/>
<dbReference type="EMBL" id="UINC01000218">
    <property type="protein sequence ID" value="SUZ51316.1"/>
    <property type="molecule type" value="Genomic_DNA"/>
</dbReference>
<dbReference type="SMART" id="SM00487">
    <property type="entry name" value="DEXDc"/>
    <property type="match status" value="1"/>
</dbReference>
<keyword evidence="9" id="KW-0233">DNA recombination</keyword>
<dbReference type="NCBIfam" id="TIGR00643">
    <property type="entry name" value="recG"/>
    <property type="match status" value="1"/>
</dbReference>
<evidence type="ECO:0000256" key="5">
    <source>
        <dbReference type="ARBA" id="ARBA00022801"/>
    </source>
</evidence>
<dbReference type="InterPro" id="IPR004609">
    <property type="entry name" value="ATP-dep_DNA_helicase_RecG"/>
</dbReference>
<dbReference type="Gene3D" id="2.40.50.140">
    <property type="entry name" value="Nucleic acid-binding proteins"/>
    <property type="match status" value="1"/>
</dbReference>
<dbReference type="NCBIfam" id="NF008165">
    <property type="entry name" value="PRK10917.1-3"/>
    <property type="match status" value="1"/>
</dbReference>
<gene>
    <name evidence="19" type="ORF">METZ01_LOCUS4170</name>
</gene>
<keyword evidence="3" id="KW-0547">Nucleotide-binding</keyword>
<dbReference type="CDD" id="cd17992">
    <property type="entry name" value="DEXHc_RecG"/>
    <property type="match status" value="1"/>
</dbReference>
<dbReference type="Pfam" id="PF00271">
    <property type="entry name" value="Helicase_C"/>
    <property type="match status" value="1"/>
</dbReference>
<reference evidence="19" key="1">
    <citation type="submission" date="2018-05" db="EMBL/GenBank/DDBJ databases">
        <authorList>
            <person name="Lanie J.A."/>
            <person name="Ng W.-L."/>
            <person name="Kazmierczak K.M."/>
            <person name="Andrzejewski T.M."/>
            <person name="Davidsen T.M."/>
            <person name="Wayne K.J."/>
            <person name="Tettelin H."/>
            <person name="Glass J.I."/>
            <person name="Rusch D."/>
            <person name="Podicherti R."/>
            <person name="Tsui H.-C.T."/>
            <person name="Winkler M.E."/>
        </authorList>
    </citation>
    <scope>NUCLEOTIDE SEQUENCE</scope>
</reference>
<dbReference type="SUPFAM" id="SSF50249">
    <property type="entry name" value="Nucleic acid-binding proteins"/>
    <property type="match status" value="1"/>
</dbReference>
<dbReference type="SUPFAM" id="SSF52540">
    <property type="entry name" value="P-loop containing nucleoside triphosphate hydrolases"/>
    <property type="match status" value="2"/>
</dbReference>
<evidence type="ECO:0000256" key="9">
    <source>
        <dbReference type="ARBA" id="ARBA00023172"/>
    </source>
</evidence>
<evidence type="ECO:0000256" key="12">
    <source>
        <dbReference type="ARBA" id="ARBA00034617"/>
    </source>
</evidence>
<evidence type="ECO:0000256" key="14">
    <source>
        <dbReference type="ARBA" id="ARBA00048988"/>
    </source>
</evidence>
<evidence type="ECO:0000256" key="1">
    <source>
        <dbReference type="ARBA" id="ARBA00007504"/>
    </source>
</evidence>
<dbReference type="PANTHER" id="PTHR47964:SF1">
    <property type="entry name" value="ATP-DEPENDENT DNA HELICASE HOMOLOG RECG, CHLOROPLASTIC"/>
    <property type="match status" value="1"/>
</dbReference>
<dbReference type="InterPro" id="IPR045562">
    <property type="entry name" value="RecG_dom3_C"/>
</dbReference>
<dbReference type="SMART" id="SM00490">
    <property type="entry name" value="HELICc"/>
    <property type="match status" value="1"/>
</dbReference>